<dbReference type="SUPFAM" id="SSF55785">
    <property type="entry name" value="PYP-like sensor domain (PAS domain)"/>
    <property type="match status" value="1"/>
</dbReference>
<dbReference type="PROSITE" id="PS50887">
    <property type="entry name" value="GGDEF"/>
    <property type="match status" value="1"/>
</dbReference>
<dbReference type="PANTHER" id="PTHR44757:SF2">
    <property type="entry name" value="BIOFILM ARCHITECTURE MAINTENANCE PROTEIN MBAA"/>
    <property type="match status" value="1"/>
</dbReference>
<protein>
    <submittedName>
        <fullName evidence="4">GGDEF domain-containing protein</fullName>
    </submittedName>
    <submittedName>
        <fullName evidence="5">PAS domain S-box-containing protein/diguanylate cyclase (GGDEF)-like protein</fullName>
    </submittedName>
</protein>
<dbReference type="InterPro" id="IPR035965">
    <property type="entry name" value="PAS-like_dom_sf"/>
</dbReference>
<dbReference type="Pfam" id="PF00563">
    <property type="entry name" value="EAL"/>
    <property type="match status" value="1"/>
</dbReference>
<dbReference type="InterPro" id="IPR000014">
    <property type="entry name" value="PAS"/>
</dbReference>
<reference evidence="4 6" key="1">
    <citation type="submission" date="2017-08" db="EMBL/GenBank/DDBJ databases">
        <title>Draft Genome Sequence of the Marine Bacterium Oceanimonas baumannii ATCC 700832.</title>
        <authorList>
            <person name="Mcclelland W.D."/>
            <person name="Brennan M.A."/>
            <person name="Trachtenberg A.M."/>
            <person name="Maclea K.S."/>
        </authorList>
    </citation>
    <scope>NUCLEOTIDE SEQUENCE [LARGE SCALE GENOMIC DNA]</scope>
    <source>
        <strain evidence="4 6">ATCC 700832</strain>
    </source>
</reference>
<dbReference type="InterPro" id="IPR000700">
    <property type="entry name" value="PAS-assoc_C"/>
</dbReference>
<organism evidence="4 6">
    <name type="scientific">Oceanimonas baumannii</name>
    <dbReference type="NCBI Taxonomy" id="129578"/>
    <lineage>
        <taxon>Bacteria</taxon>
        <taxon>Pseudomonadati</taxon>
        <taxon>Pseudomonadota</taxon>
        <taxon>Gammaproteobacteria</taxon>
        <taxon>Aeromonadales</taxon>
        <taxon>Aeromonadaceae</taxon>
        <taxon>Oceanimonas</taxon>
    </lineage>
</organism>
<feature type="domain" description="EAL" evidence="2">
    <location>
        <begin position="729"/>
        <end position="983"/>
    </location>
</feature>
<dbReference type="PROSITE" id="PS50113">
    <property type="entry name" value="PAC"/>
    <property type="match status" value="1"/>
</dbReference>
<dbReference type="SMART" id="SM00267">
    <property type="entry name" value="GGDEF"/>
    <property type="match status" value="1"/>
</dbReference>
<accession>A0A235CK06</accession>
<proteinExistence type="predicted"/>
<evidence type="ECO:0000259" key="3">
    <source>
        <dbReference type="PROSITE" id="PS50887"/>
    </source>
</evidence>
<dbReference type="RefSeq" id="WP_094277762.1">
    <property type="nucleotide sequence ID" value="NZ_NQJF01000005.1"/>
</dbReference>
<evidence type="ECO:0000313" key="4">
    <source>
        <dbReference type="EMBL" id="OYD24911.1"/>
    </source>
</evidence>
<keyword evidence="7" id="KW-1185">Reference proteome</keyword>
<dbReference type="InterPro" id="IPR043128">
    <property type="entry name" value="Rev_trsase/Diguanyl_cyclase"/>
</dbReference>
<dbReference type="Pfam" id="PF00990">
    <property type="entry name" value="GGDEF"/>
    <property type="match status" value="1"/>
</dbReference>
<dbReference type="Gene3D" id="3.30.450.20">
    <property type="entry name" value="PAS domain"/>
    <property type="match status" value="1"/>
</dbReference>
<dbReference type="Gene3D" id="3.20.20.450">
    <property type="entry name" value="EAL domain"/>
    <property type="match status" value="1"/>
</dbReference>
<dbReference type="CDD" id="cd00130">
    <property type="entry name" value="PAS"/>
    <property type="match status" value="1"/>
</dbReference>
<dbReference type="EMBL" id="NQJF01000005">
    <property type="protein sequence ID" value="OYD24911.1"/>
    <property type="molecule type" value="Genomic_DNA"/>
</dbReference>
<evidence type="ECO:0000313" key="5">
    <source>
        <dbReference type="EMBL" id="TDW59673.1"/>
    </source>
</evidence>
<comment type="caution">
    <text evidence="4">The sequence shown here is derived from an EMBL/GenBank/DDBJ whole genome shotgun (WGS) entry which is preliminary data.</text>
</comment>
<dbReference type="NCBIfam" id="TIGR00254">
    <property type="entry name" value="GGDEF"/>
    <property type="match status" value="1"/>
</dbReference>
<dbReference type="SUPFAM" id="SSF141868">
    <property type="entry name" value="EAL domain-like"/>
    <property type="match status" value="1"/>
</dbReference>
<feature type="domain" description="PAC" evidence="1">
    <location>
        <begin position="497"/>
        <end position="548"/>
    </location>
</feature>
<dbReference type="SUPFAM" id="SSF55073">
    <property type="entry name" value="Nucleotide cyclase"/>
    <property type="match status" value="1"/>
</dbReference>
<feature type="domain" description="GGDEF" evidence="3">
    <location>
        <begin position="580"/>
        <end position="720"/>
    </location>
</feature>
<sequence>MSLPALPQAQHGACFFRLDSRYHLYPLTPLPAGLAWQQNNTPLPDYLSHEDSQRLAQTLSRGQAGRLNLAVAGQRWQCHLAPVEGGSWLLSVHVGQPEQSDKLGLLEWQLQRKWSTATDAGQLPELLDLLSSELQPDRLILWRHHEAEELLRPLYSQGQSFVLQPVRADRRYLRTLHQRGGLSFSNCPEQPLLGAFDYLATDGIRHRLDVPLPFSEGPGGILSLEYTQPHEAIPAATMQFVATLAARIGTALEQTPDLSSQSLCANDIMARLMPLLCQHTGQDFFNQLMLQLATLTGASMVLAGLQQLATEQVYAIACYHEGQLQQSFHYDLPGTPCSFSHQSNESICIHAHDLARQFPEDKMLAELDLQAYAGLSVNDQRNQPLGILVLLFEQPLQNTGWLNTLLTLLKPRLTAEFYHRRDQENLMLAAAAFETREGIFIASANMRIQQANQAFSRMCGTDPDSLVGTPVLSLRDNAPGMTDANIIMRTLGRQGWWQGEQQLARTDGHALPINLRISSMQDGLGITHYVCHVEDISEHKANRDRIEKMAYFDELTGLHNRRFMVDHISHTVALAEHESNRGALLLLDIDDFKNINDSLGYMIGDQLLIKVAERLRQFSREYDDISLARMASDEFVLLMPRLGHGFSATKTRAEQLANALHELFSMPFELNGLRLHISVSAGISLFPASGVSLEEYLRQADTATHMAKRIAQGSHVFFSPEMAEEVQERLQLTNDLQQALLNNELLLHFQPQLLLDNQEVIGVEALLRWHPPGQPAVPPGHFIPVAEETSLICDIGNWVLQQACARLQHWHQSNTGPARLSVNISARHFHSHDFVARLEGLLLQYPACRQRLTLEVTEGVILESLTESRTRMARLKRLGLNLSIDDFGTGYSSFAYLKELPVDELKLDRSFIRQVDSNDRDRAIIACIMELARQLQLTVVAEGVETEAQRSQLLELGCPACQGFLMARPMPESQLLEWLGSSR</sequence>
<evidence type="ECO:0000259" key="2">
    <source>
        <dbReference type="PROSITE" id="PS50883"/>
    </source>
</evidence>
<dbReference type="CDD" id="cd01948">
    <property type="entry name" value="EAL"/>
    <property type="match status" value="1"/>
</dbReference>
<dbReference type="OrthoDB" id="9804951at2"/>
<evidence type="ECO:0000313" key="7">
    <source>
        <dbReference type="Proteomes" id="UP000295058"/>
    </source>
</evidence>
<dbReference type="NCBIfam" id="TIGR00229">
    <property type="entry name" value="sensory_box"/>
    <property type="match status" value="1"/>
</dbReference>
<name>A0A235CK06_9GAMM</name>
<gene>
    <name evidence="4" type="ORF">B6S09_06820</name>
    <name evidence="5" type="ORF">LY04_01314</name>
</gene>
<dbReference type="InterPro" id="IPR001633">
    <property type="entry name" value="EAL_dom"/>
</dbReference>
<dbReference type="Proteomes" id="UP000243640">
    <property type="component" value="Unassembled WGS sequence"/>
</dbReference>
<dbReference type="InterPro" id="IPR000160">
    <property type="entry name" value="GGDEF_dom"/>
</dbReference>
<dbReference type="InterPro" id="IPR029787">
    <property type="entry name" value="Nucleotide_cyclase"/>
</dbReference>
<dbReference type="EMBL" id="SODO01000004">
    <property type="protein sequence ID" value="TDW59673.1"/>
    <property type="molecule type" value="Genomic_DNA"/>
</dbReference>
<dbReference type="PROSITE" id="PS50883">
    <property type="entry name" value="EAL"/>
    <property type="match status" value="1"/>
</dbReference>
<dbReference type="InterPro" id="IPR035919">
    <property type="entry name" value="EAL_sf"/>
</dbReference>
<dbReference type="Pfam" id="PF13426">
    <property type="entry name" value="PAS_9"/>
    <property type="match status" value="1"/>
</dbReference>
<dbReference type="CDD" id="cd01949">
    <property type="entry name" value="GGDEF"/>
    <property type="match status" value="1"/>
</dbReference>
<dbReference type="SMART" id="SM00052">
    <property type="entry name" value="EAL"/>
    <property type="match status" value="1"/>
</dbReference>
<reference evidence="5 7" key="2">
    <citation type="submission" date="2019-03" db="EMBL/GenBank/DDBJ databases">
        <title>Genomic Encyclopedia of Archaeal and Bacterial Type Strains, Phase II (KMG-II): from individual species to whole genera.</title>
        <authorList>
            <person name="Goeker M."/>
        </authorList>
    </citation>
    <scope>NUCLEOTIDE SEQUENCE [LARGE SCALE GENOMIC DNA]</scope>
    <source>
        <strain evidence="5 7">DSM 15594</strain>
    </source>
</reference>
<dbReference type="InterPro" id="IPR029016">
    <property type="entry name" value="GAF-like_dom_sf"/>
</dbReference>
<dbReference type="Gene3D" id="3.30.450.40">
    <property type="match status" value="1"/>
</dbReference>
<dbReference type="PANTHER" id="PTHR44757">
    <property type="entry name" value="DIGUANYLATE CYCLASE DGCP"/>
    <property type="match status" value="1"/>
</dbReference>
<dbReference type="InterPro" id="IPR052155">
    <property type="entry name" value="Biofilm_reg_signaling"/>
</dbReference>
<dbReference type="SUPFAM" id="SSF55781">
    <property type="entry name" value="GAF domain-like"/>
    <property type="match status" value="2"/>
</dbReference>
<evidence type="ECO:0000259" key="1">
    <source>
        <dbReference type="PROSITE" id="PS50113"/>
    </source>
</evidence>
<evidence type="ECO:0000313" key="6">
    <source>
        <dbReference type="Proteomes" id="UP000243640"/>
    </source>
</evidence>
<dbReference type="AlphaFoldDB" id="A0A235CK06"/>
<dbReference type="Proteomes" id="UP000295058">
    <property type="component" value="Unassembled WGS sequence"/>
</dbReference>
<dbReference type="Gene3D" id="3.30.70.270">
    <property type="match status" value="1"/>
</dbReference>